<dbReference type="EMBL" id="KZ084092">
    <property type="protein sequence ID" value="OSD05579.1"/>
    <property type="molecule type" value="Genomic_DNA"/>
</dbReference>
<dbReference type="OrthoDB" id="2758552at2759"/>
<dbReference type="InterPro" id="IPR032675">
    <property type="entry name" value="LRR_dom_sf"/>
</dbReference>
<dbReference type="AlphaFoldDB" id="A0A1Y2IWP4"/>
<keyword evidence="2" id="KW-1185">Reference proteome</keyword>
<protein>
    <submittedName>
        <fullName evidence="1">Uncharacterized protein</fullName>
    </submittedName>
</protein>
<sequence length="615" mass="70597">MTIQTCCSFNADSYSKPNLTGSSVNTPSTFHTSMSPSPRIQALQHLESIKQALSTEKDEAVSLDTLYTLERSALYTIINLRRIYNSGRPPNRLPPEILGAIIESLRRRTKADTGHLTEPLYDYTDLLSAIGVCHRWYEVAIARATIWSYVDFSNDLNGSIRLRRSRVVPLHVRFSLDTYSPEALAELLRTHGPRILELHVWAQSPGVLTKLPNHLNVLANRIENLIVASVERSRSVALRSLFLGMTPDLKALALQRTPWVPANVFPNLTHLYLSHLAQFPMGILLRLLHNTRVLQLLHLDECEIDISTFDSEVTKAVPMHSLRHLSLGHMRFDPACEVLLHVDMPPNVFLRLYALRLEEGDDAEEAFDDLLLSTPFRFTNSFTRLEIVVGHNWRKVVAESDGRESGGFWTDFVHQAGGIFVSEQSWAEWLLWLPDMVSLSNIQALHISIHIWDSLFPLATHMPQVRSLFVEEQHRIPEDDPTYTEEHDMIVQICRLLISDIPAAFPNLQSLGIDALRALPDPETVNALLWKRDLDGRRLRSLTIRVDPSQYTTDYLTEAFISACTYVDELMFVDHDLWDWSVSEVWRVEHDYWELRLSEDPMRFMEHWYKKPDPS</sequence>
<organism evidence="1 2">
    <name type="scientific">Trametes coccinea (strain BRFM310)</name>
    <name type="common">Pycnoporus coccineus</name>
    <dbReference type="NCBI Taxonomy" id="1353009"/>
    <lineage>
        <taxon>Eukaryota</taxon>
        <taxon>Fungi</taxon>
        <taxon>Dikarya</taxon>
        <taxon>Basidiomycota</taxon>
        <taxon>Agaricomycotina</taxon>
        <taxon>Agaricomycetes</taxon>
        <taxon>Polyporales</taxon>
        <taxon>Polyporaceae</taxon>
        <taxon>Trametes</taxon>
    </lineage>
</organism>
<evidence type="ECO:0000313" key="1">
    <source>
        <dbReference type="EMBL" id="OSD05579.1"/>
    </source>
</evidence>
<evidence type="ECO:0000313" key="2">
    <source>
        <dbReference type="Proteomes" id="UP000193067"/>
    </source>
</evidence>
<proteinExistence type="predicted"/>
<reference evidence="1 2" key="1">
    <citation type="journal article" date="2015" name="Biotechnol. Biofuels">
        <title>Enhanced degradation of softwood versus hardwood by the white-rot fungus Pycnoporus coccineus.</title>
        <authorList>
            <person name="Couturier M."/>
            <person name="Navarro D."/>
            <person name="Chevret D."/>
            <person name="Henrissat B."/>
            <person name="Piumi F."/>
            <person name="Ruiz-Duenas F.J."/>
            <person name="Martinez A.T."/>
            <person name="Grigoriev I.V."/>
            <person name="Riley R."/>
            <person name="Lipzen A."/>
            <person name="Berrin J.G."/>
            <person name="Master E.R."/>
            <person name="Rosso M.N."/>
        </authorList>
    </citation>
    <scope>NUCLEOTIDE SEQUENCE [LARGE SCALE GENOMIC DNA]</scope>
    <source>
        <strain evidence="1 2">BRFM310</strain>
    </source>
</reference>
<dbReference type="STRING" id="1353009.A0A1Y2IWP4"/>
<accession>A0A1Y2IWP4</accession>
<name>A0A1Y2IWP4_TRAC3</name>
<dbReference type="Proteomes" id="UP000193067">
    <property type="component" value="Unassembled WGS sequence"/>
</dbReference>
<dbReference type="Gene3D" id="3.80.10.10">
    <property type="entry name" value="Ribonuclease Inhibitor"/>
    <property type="match status" value="1"/>
</dbReference>
<gene>
    <name evidence="1" type="ORF">PYCCODRAFT_1156018</name>
</gene>
<dbReference type="SUPFAM" id="SSF52047">
    <property type="entry name" value="RNI-like"/>
    <property type="match status" value="1"/>
</dbReference>